<dbReference type="PANTHER" id="PTHR10900:SF77">
    <property type="entry name" value="FI19380P1"/>
    <property type="match status" value="1"/>
</dbReference>
<dbReference type="InterPro" id="IPR000782">
    <property type="entry name" value="FAS1_domain"/>
</dbReference>
<dbReference type="FunFam" id="2.30.180.10:FF:000032">
    <property type="entry name" value="Fasciclin domain-containing protein, putative"/>
    <property type="match status" value="3"/>
</dbReference>
<dbReference type="SMART" id="SM00554">
    <property type="entry name" value="FAS1"/>
    <property type="match status" value="4"/>
</dbReference>
<dbReference type="PROSITE" id="PS50213">
    <property type="entry name" value="FAS1"/>
    <property type="match status" value="4"/>
</dbReference>
<dbReference type="GO" id="GO:0005615">
    <property type="term" value="C:extracellular space"/>
    <property type="evidence" value="ECO:0007669"/>
    <property type="project" value="TreeGrafter"/>
</dbReference>
<name>A0A0B7AI15_9EUPU</name>
<keyword evidence="2" id="KW-0732">Signal</keyword>
<gene>
    <name evidence="4" type="primary">ORF119940</name>
    <name evidence="5" type="synonym">ORF119948</name>
</gene>
<feature type="domain" description="FAS1" evidence="3">
    <location>
        <begin position="339"/>
        <end position="471"/>
    </location>
</feature>
<dbReference type="Gene3D" id="2.30.180.10">
    <property type="entry name" value="FAS1 domain"/>
    <property type="match status" value="4"/>
</dbReference>
<dbReference type="AlphaFoldDB" id="A0A0B7AI15"/>
<proteinExistence type="predicted"/>
<feature type="domain" description="FAS1" evidence="3">
    <location>
        <begin position="616"/>
        <end position="752"/>
    </location>
</feature>
<evidence type="ECO:0000259" key="3">
    <source>
        <dbReference type="PROSITE" id="PS50213"/>
    </source>
</evidence>
<feature type="domain" description="FAS1" evidence="3">
    <location>
        <begin position="183"/>
        <end position="335"/>
    </location>
</feature>
<reference evidence="4" key="1">
    <citation type="submission" date="2014-12" db="EMBL/GenBank/DDBJ databases">
        <title>Insight into the proteome of Arion vulgaris.</title>
        <authorList>
            <person name="Aradska J."/>
            <person name="Bulat T."/>
            <person name="Smidak R."/>
            <person name="Sarate P."/>
            <person name="Gangsoo J."/>
            <person name="Sialana F."/>
            <person name="Bilban M."/>
            <person name="Lubec G."/>
        </authorList>
    </citation>
    <scope>NUCLEOTIDE SEQUENCE</scope>
    <source>
        <tissue evidence="4">Skin</tissue>
    </source>
</reference>
<feature type="compositionally biased region" description="Basic and acidic residues" evidence="1">
    <location>
        <begin position="42"/>
        <end position="61"/>
    </location>
</feature>
<dbReference type="GO" id="GO:0007155">
    <property type="term" value="P:cell adhesion"/>
    <property type="evidence" value="ECO:0007669"/>
    <property type="project" value="TreeGrafter"/>
</dbReference>
<feature type="region of interest" description="Disordered" evidence="1">
    <location>
        <begin position="32"/>
        <end position="64"/>
    </location>
</feature>
<dbReference type="SUPFAM" id="SSF82153">
    <property type="entry name" value="FAS1 domain"/>
    <property type="match status" value="4"/>
</dbReference>
<accession>A0A0B7AI15</accession>
<organism evidence="4">
    <name type="scientific">Arion vulgaris</name>
    <dbReference type="NCBI Taxonomy" id="1028688"/>
    <lineage>
        <taxon>Eukaryota</taxon>
        <taxon>Metazoa</taxon>
        <taxon>Spiralia</taxon>
        <taxon>Lophotrochozoa</taxon>
        <taxon>Mollusca</taxon>
        <taxon>Gastropoda</taxon>
        <taxon>Heterobranchia</taxon>
        <taxon>Euthyneura</taxon>
        <taxon>Panpulmonata</taxon>
        <taxon>Eupulmonata</taxon>
        <taxon>Stylommatophora</taxon>
        <taxon>Helicina</taxon>
        <taxon>Arionoidea</taxon>
        <taxon>Arionidae</taxon>
        <taxon>Arion</taxon>
    </lineage>
</organism>
<dbReference type="EMBL" id="HACG01033397">
    <property type="protein sequence ID" value="CEK80262.1"/>
    <property type="molecule type" value="Transcribed_RNA"/>
</dbReference>
<evidence type="ECO:0000256" key="2">
    <source>
        <dbReference type="SAM" id="SignalP"/>
    </source>
</evidence>
<evidence type="ECO:0000256" key="1">
    <source>
        <dbReference type="SAM" id="MobiDB-lite"/>
    </source>
</evidence>
<dbReference type="GO" id="GO:0031012">
    <property type="term" value="C:extracellular matrix"/>
    <property type="evidence" value="ECO:0007669"/>
    <property type="project" value="TreeGrafter"/>
</dbReference>
<feature type="domain" description="FAS1" evidence="3">
    <location>
        <begin position="475"/>
        <end position="612"/>
    </location>
</feature>
<dbReference type="PANTHER" id="PTHR10900">
    <property type="entry name" value="PERIOSTIN-RELATED"/>
    <property type="match status" value="1"/>
</dbReference>
<dbReference type="Pfam" id="PF02469">
    <property type="entry name" value="Fasciclin"/>
    <property type="match status" value="4"/>
</dbReference>
<dbReference type="GO" id="GO:0030198">
    <property type="term" value="P:extracellular matrix organization"/>
    <property type="evidence" value="ECO:0007669"/>
    <property type="project" value="TreeGrafter"/>
</dbReference>
<dbReference type="InterPro" id="IPR036378">
    <property type="entry name" value="FAS1_dom_sf"/>
</dbReference>
<dbReference type="GO" id="GO:0050839">
    <property type="term" value="F:cell adhesion molecule binding"/>
    <property type="evidence" value="ECO:0007669"/>
    <property type="project" value="TreeGrafter"/>
</dbReference>
<dbReference type="EMBL" id="HACG01033398">
    <property type="protein sequence ID" value="CEK80263.1"/>
    <property type="molecule type" value="Transcribed_RNA"/>
</dbReference>
<evidence type="ECO:0000313" key="4">
    <source>
        <dbReference type="EMBL" id="CEK80262.1"/>
    </source>
</evidence>
<feature type="signal peptide" evidence="2">
    <location>
        <begin position="1"/>
        <end position="25"/>
    </location>
</feature>
<feature type="chain" id="PRO_5007391466" description="FAS1 domain-containing protein" evidence="2">
    <location>
        <begin position="26"/>
        <end position="773"/>
    </location>
</feature>
<dbReference type="InterPro" id="IPR050904">
    <property type="entry name" value="Adhesion/Biosynth-related"/>
</dbReference>
<sequence>MAKLYLLLTLVAAALFFLALTEVQGKSRDRLWRDKRQHREKSRSDEHDKPEHHKNKQKEQLVGRQNRYRNPWQDLWASYHEMDPMSFFNFRWNWETIKEDPWWHGKHVCERESEEVINNTETNKDVMRHFSTTSQVCDESETAYKCTMSQQNTDGKRILTVVYECCHGYTRQKGDFGCPDKISMITLIEKAEELGLTDFVKAVKTLKLTKEFEKGNFTVFIPENGAFTLDSDLLESGAGIILKDAPAVIAVSEPAVDKALKSLQNVILGHMVIGALRTSSMEDEQLLKTGSLEETTIRINYFSKPEKLMTANCVPVTSYDHMATNGVIHSVKKLLKPVTHTLLDIVQSRPELSTLKTVLASANYVSSLDKDGQLTLLAPTNAAFDSMNARLRERLLNGDRACLEKVLQNHLLPNVICSEAIQGQARTVNQLRHYVNITRSEDNKLFVSNAQVIQADVMGTNGVIHVIDEVLVPDEALSILDLLEKQKYTELLSLVDKAGLRKTLETTSGVTIFVPTNEAFQNLPVAVKTKLNEDAELLRNVLTYHMSPAIQECHHLHDNQQIPTLAGTDIRINSYSLFPYHIHGVKTAQCAPIVEMNIDACNGRINVIKEVMMPPKGNVVDVLALNKQYSTLVSLVKKAGIADALQGAGPFTVFAPTNEAFEKVGQETLDALEKDSNKLQELLRRHVIEETLCCAGISRRNWYDHSHVRTLAGDHLRLSRDKDNKPKVGHALITKCDQTATNGNVLELDRVLMHEPPRPKWWFNRFSDWNDMF</sequence>
<evidence type="ECO:0000313" key="5">
    <source>
        <dbReference type="EMBL" id="CEK80263.1"/>
    </source>
</evidence>
<protein>
    <recommendedName>
        <fullName evidence="3">FAS1 domain-containing protein</fullName>
    </recommendedName>
</protein>